<gene>
    <name evidence="7" type="primary">TRM6</name>
    <name evidence="7" type="ORF">H4219_002118</name>
</gene>
<evidence type="ECO:0000256" key="4">
    <source>
        <dbReference type="ARBA" id="ARBA00022694"/>
    </source>
</evidence>
<accession>A0A9W7ZZ31</accession>
<sequence length="405" mass="45575">MEVESNSPETTSSNNPNIIKVNDSVLIRMPSGNEKFIVLEPNTTVSLGKFGSFKSDDLVGKQYGLSFEIHDNGVLKQFIPEAFDVVDETEANNQDIRGDNQAQTLSHEEIEELKKKGLSGAVSTEEIINSITKNNQEFNKKTEYSKSKYLKRKENKYRKMFTALGPTVYNITNHFFNKNPTKTRYLRIDTLSQILSLSNVYSSSKVLLVDETQALILSSILQKIRAPGLVLALHDGDTPTFNIMDHFNFSKDTLDNLHSLSFKHVGKEMEPFIEHSDGQTSESYHRAAKRRKANHEKLAKTVGILNNTAFDSLIISTKYNPASVIKILEKHLGDSRMLVVHSPHKEALLEAFEYLRSSATFLNVNLSESWLREYQVLPGRTHPLMSMSSEGGFILTAIKVSTLVS</sequence>
<dbReference type="Gene3D" id="3.40.50.150">
    <property type="entry name" value="Vaccinia Virus protein VP39"/>
    <property type="match status" value="1"/>
</dbReference>
<comment type="subcellular location">
    <subcellularLocation>
        <location evidence="1">Nucleus</location>
    </subcellularLocation>
</comment>
<keyword evidence="4" id="KW-0819">tRNA processing</keyword>
<evidence type="ECO:0000256" key="6">
    <source>
        <dbReference type="ARBA" id="ARBA00032319"/>
    </source>
</evidence>
<dbReference type="PANTHER" id="PTHR12945">
    <property type="entry name" value="TRANSLATION INITIATION FACTOR EIF3-RELATED"/>
    <property type="match status" value="1"/>
</dbReference>
<dbReference type="Pfam" id="PF04189">
    <property type="entry name" value="Gcd10p"/>
    <property type="match status" value="1"/>
</dbReference>
<dbReference type="GO" id="GO:0031515">
    <property type="term" value="C:tRNA (m1A) methyltransferase complex"/>
    <property type="evidence" value="ECO:0007669"/>
    <property type="project" value="InterPro"/>
</dbReference>
<dbReference type="AlphaFoldDB" id="A0A9W7ZZ31"/>
<protein>
    <recommendedName>
        <fullName evidence="3">tRNA (adenine(58)-N(1))-methyltransferase non-catalytic subunit TRM6</fullName>
    </recommendedName>
    <alternativeName>
        <fullName evidence="6">tRNA(m1A58)-methyltransferase subunit TRM6</fullName>
    </alternativeName>
</protein>
<dbReference type="Gene3D" id="3.10.330.20">
    <property type="match status" value="1"/>
</dbReference>
<keyword evidence="8" id="KW-1185">Reference proteome</keyword>
<keyword evidence="5" id="KW-0539">Nucleus</keyword>
<comment type="caution">
    <text evidence="7">The sequence shown here is derived from an EMBL/GenBank/DDBJ whole genome shotgun (WGS) entry which is preliminary data.</text>
</comment>
<organism evidence="7 8">
    <name type="scientific">Mycoemilia scoparia</name>
    <dbReference type="NCBI Taxonomy" id="417184"/>
    <lineage>
        <taxon>Eukaryota</taxon>
        <taxon>Fungi</taxon>
        <taxon>Fungi incertae sedis</taxon>
        <taxon>Zoopagomycota</taxon>
        <taxon>Kickxellomycotina</taxon>
        <taxon>Kickxellomycetes</taxon>
        <taxon>Kickxellales</taxon>
        <taxon>Kickxellaceae</taxon>
        <taxon>Mycoemilia</taxon>
    </lineage>
</organism>
<proteinExistence type="inferred from homology"/>
<evidence type="ECO:0000256" key="3">
    <source>
        <dbReference type="ARBA" id="ARBA00021704"/>
    </source>
</evidence>
<dbReference type="EMBL" id="JANBPU010000031">
    <property type="protein sequence ID" value="KAJ1919171.1"/>
    <property type="molecule type" value="Genomic_DNA"/>
</dbReference>
<dbReference type="GO" id="GO:0030488">
    <property type="term" value="P:tRNA methylation"/>
    <property type="evidence" value="ECO:0007669"/>
    <property type="project" value="InterPro"/>
</dbReference>
<dbReference type="PANTHER" id="PTHR12945:SF0">
    <property type="entry name" value="TRNA (ADENINE(58)-N(1))-METHYLTRANSFERASE NON-CATALYTIC SUBUNIT TRM6"/>
    <property type="match status" value="1"/>
</dbReference>
<reference evidence="7" key="1">
    <citation type="submission" date="2022-07" db="EMBL/GenBank/DDBJ databases">
        <title>Phylogenomic reconstructions and comparative analyses of Kickxellomycotina fungi.</title>
        <authorList>
            <person name="Reynolds N.K."/>
            <person name="Stajich J.E."/>
            <person name="Barry K."/>
            <person name="Grigoriev I.V."/>
            <person name="Crous P."/>
            <person name="Smith M.E."/>
        </authorList>
    </citation>
    <scope>NUCLEOTIDE SEQUENCE</scope>
    <source>
        <strain evidence="7">NBRC 100468</strain>
    </source>
</reference>
<dbReference type="GO" id="GO:0005634">
    <property type="term" value="C:nucleus"/>
    <property type="evidence" value="ECO:0007669"/>
    <property type="project" value="UniProtKB-SubCell"/>
</dbReference>
<dbReference type="InterPro" id="IPR017423">
    <property type="entry name" value="TRM6"/>
</dbReference>
<dbReference type="Proteomes" id="UP001150538">
    <property type="component" value="Unassembled WGS sequence"/>
</dbReference>
<name>A0A9W7ZZ31_9FUNG</name>
<dbReference type="InterPro" id="IPR029063">
    <property type="entry name" value="SAM-dependent_MTases_sf"/>
</dbReference>
<evidence type="ECO:0000256" key="5">
    <source>
        <dbReference type="ARBA" id="ARBA00023242"/>
    </source>
</evidence>
<evidence type="ECO:0000313" key="8">
    <source>
        <dbReference type="Proteomes" id="UP001150538"/>
    </source>
</evidence>
<comment type="similarity">
    <text evidence="2">Belongs to the TRM6/GCD10 family.</text>
</comment>
<dbReference type="OrthoDB" id="10254665at2759"/>
<evidence type="ECO:0000313" key="7">
    <source>
        <dbReference type="EMBL" id="KAJ1919171.1"/>
    </source>
</evidence>
<evidence type="ECO:0000256" key="2">
    <source>
        <dbReference type="ARBA" id="ARBA00008320"/>
    </source>
</evidence>
<evidence type="ECO:0000256" key="1">
    <source>
        <dbReference type="ARBA" id="ARBA00004123"/>
    </source>
</evidence>